<sequence>MKTASRSAAAKRPSSPTPLATTTPAKKGRKAKTTTVGTANVDETPLTITIPKVVNGASGSDSPLSPDDPVPSDDENTIVEDTQVPLDAEAGGNQDAVTHQADQVAIPAANIEALNTQANQLANVVNVVAAHQVVVPAANVVAAHQVVVPAANAVANQVTNQANDHFQTPPVFITAESHPFLAPLVDRLNKALAREQMIGRAGELEWNRNVPTCLSTPLLRGKSILWFMGTIVGISSSAKGGFGIKIEWLLPRDANRANSIVANMARPRAELSNEDSMWINYREYGDASKPPPCYDCTSIFEGNPRNRPSLTFSALRENDFVLIEGYVRRFQTNVEPGAPKVSPDQWPSYAVAFSISNVNLIKGVANAEAF</sequence>
<comment type="caution">
    <text evidence="2">The sequence shown here is derived from an EMBL/GenBank/DDBJ whole genome shotgun (WGS) entry which is preliminary data.</text>
</comment>
<protein>
    <submittedName>
        <fullName evidence="2">Uncharacterized protein</fullName>
    </submittedName>
</protein>
<evidence type="ECO:0000256" key="1">
    <source>
        <dbReference type="SAM" id="MobiDB-lite"/>
    </source>
</evidence>
<organism evidence="2 3">
    <name type="scientific">Meripilus lineatus</name>
    <dbReference type="NCBI Taxonomy" id="2056292"/>
    <lineage>
        <taxon>Eukaryota</taxon>
        <taxon>Fungi</taxon>
        <taxon>Dikarya</taxon>
        <taxon>Basidiomycota</taxon>
        <taxon>Agaricomycotina</taxon>
        <taxon>Agaricomycetes</taxon>
        <taxon>Polyporales</taxon>
        <taxon>Meripilaceae</taxon>
        <taxon>Meripilus</taxon>
    </lineage>
</organism>
<dbReference type="AlphaFoldDB" id="A0AAD5UUU0"/>
<reference evidence="2" key="1">
    <citation type="submission" date="2022-07" db="EMBL/GenBank/DDBJ databases">
        <title>Genome Sequence of Physisporinus lineatus.</title>
        <authorList>
            <person name="Buettner E."/>
        </authorList>
    </citation>
    <scope>NUCLEOTIDE SEQUENCE</scope>
    <source>
        <strain evidence="2">VT162</strain>
    </source>
</reference>
<dbReference type="EMBL" id="JANAWD010001004">
    <property type="protein sequence ID" value="KAJ3474679.1"/>
    <property type="molecule type" value="Genomic_DNA"/>
</dbReference>
<keyword evidence="3" id="KW-1185">Reference proteome</keyword>
<dbReference type="Proteomes" id="UP001212997">
    <property type="component" value="Unassembled WGS sequence"/>
</dbReference>
<proteinExistence type="predicted"/>
<feature type="region of interest" description="Disordered" evidence="1">
    <location>
        <begin position="1"/>
        <end position="76"/>
    </location>
</feature>
<feature type="compositionally biased region" description="Low complexity" evidence="1">
    <location>
        <begin position="58"/>
        <end position="67"/>
    </location>
</feature>
<evidence type="ECO:0000313" key="3">
    <source>
        <dbReference type="Proteomes" id="UP001212997"/>
    </source>
</evidence>
<gene>
    <name evidence="2" type="ORF">NLI96_g12323</name>
</gene>
<accession>A0AAD5UUU0</accession>
<evidence type="ECO:0000313" key="2">
    <source>
        <dbReference type="EMBL" id="KAJ3474679.1"/>
    </source>
</evidence>
<name>A0AAD5UUU0_9APHY</name>
<feature type="compositionally biased region" description="Low complexity" evidence="1">
    <location>
        <begin position="1"/>
        <end position="25"/>
    </location>
</feature>